<dbReference type="PANTHER" id="PTHR45672:SF11">
    <property type="entry name" value="PROTEIN DISULFIDE-ISOMERASE C17H9.14C"/>
    <property type="match status" value="1"/>
</dbReference>
<dbReference type="EnsemblPlants" id="Pp3c4_19910V3.1">
    <property type="protein sequence ID" value="Pp3c4_19910V3.1"/>
    <property type="gene ID" value="Pp3c4_19910"/>
</dbReference>
<evidence type="ECO:0000256" key="2">
    <source>
        <dbReference type="ARBA" id="ARBA00006347"/>
    </source>
</evidence>
<organism evidence="12">
    <name type="scientific">Physcomitrium patens</name>
    <name type="common">Spreading-leaved earth moss</name>
    <name type="synonym">Physcomitrella patens</name>
    <dbReference type="NCBI Taxonomy" id="3218"/>
    <lineage>
        <taxon>Eukaryota</taxon>
        <taxon>Viridiplantae</taxon>
        <taxon>Streptophyta</taxon>
        <taxon>Embryophyta</taxon>
        <taxon>Bryophyta</taxon>
        <taxon>Bryophytina</taxon>
        <taxon>Bryopsida</taxon>
        <taxon>Funariidae</taxon>
        <taxon>Funariales</taxon>
        <taxon>Funariaceae</taxon>
        <taxon>Physcomitrium</taxon>
    </lineage>
</organism>
<evidence type="ECO:0000256" key="6">
    <source>
        <dbReference type="ARBA" id="ARBA00023157"/>
    </source>
</evidence>
<dbReference type="InterPro" id="IPR036249">
    <property type="entry name" value="Thioredoxin-like_sf"/>
</dbReference>
<dbReference type="EC" id="5.3.4.1" evidence="3"/>
<keyword evidence="7" id="KW-0413">Isomerase</keyword>
<evidence type="ECO:0000313" key="12">
    <source>
        <dbReference type="EMBL" id="PNR55570.1"/>
    </source>
</evidence>
<comment type="similarity">
    <text evidence="2 9">Belongs to the protein disulfide isomerase family.</text>
</comment>
<gene>
    <name evidence="13" type="primary">LOC112281717</name>
    <name evidence="12" type="ORF">PHYPA_006467</name>
</gene>
<evidence type="ECO:0000256" key="9">
    <source>
        <dbReference type="RuleBase" id="RU004208"/>
    </source>
</evidence>
<dbReference type="FunFam" id="3.40.30.10:FF:000032">
    <property type="entry name" value="Protein disulfide-isomerase A6 homolog"/>
    <property type="match status" value="2"/>
</dbReference>
<dbReference type="EnsemblPlants" id="Pp3c4_19910V3.2">
    <property type="protein sequence ID" value="Pp3c4_19910V3.2"/>
    <property type="gene ID" value="Pp3c4_19910"/>
</dbReference>
<evidence type="ECO:0000256" key="1">
    <source>
        <dbReference type="ARBA" id="ARBA00001182"/>
    </source>
</evidence>
<dbReference type="EnsemblPlants" id="Pp3c4_19910V3.4">
    <property type="protein sequence ID" value="Pp3c4_19910V3.4"/>
    <property type="gene ID" value="Pp3c4_19910"/>
</dbReference>
<dbReference type="PANTHER" id="PTHR45672">
    <property type="entry name" value="PROTEIN DISULFIDE-ISOMERASE C17H9.14C-RELATED"/>
    <property type="match status" value="1"/>
</dbReference>
<keyword evidence="14" id="KW-1185">Reference proteome</keyword>
<dbReference type="CDD" id="cd00238">
    <property type="entry name" value="ERp29c"/>
    <property type="match status" value="1"/>
</dbReference>
<accession>A0A2K1KP63</accession>
<evidence type="ECO:0000256" key="10">
    <source>
        <dbReference type="SAM" id="SignalP"/>
    </source>
</evidence>
<dbReference type="InterPro" id="IPR011679">
    <property type="entry name" value="ERp29_C"/>
</dbReference>
<protein>
    <recommendedName>
        <fullName evidence="3">protein disulfide-isomerase</fullName>
        <ecNumber evidence="3">5.3.4.1</ecNumber>
    </recommendedName>
</protein>
<dbReference type="PRINTS" id="PR00421">
    <property type="entry name" value="THIOREDOXIN"/>
</dbReference>
<dbReference type="Gramene" id="Pp3c4_19910V3.1">
    <property type="protein sequence ID" value="Pp3c4_19910V3.1"/>
    <property type="gene ID" value="Pp3c4_19910"/>
</dbReference>
<dbReference type="GO" id="GO:0003756">
    <property type="term" value="F:protein disulfide isomerase activity"/>
    <property type="evidence" value="ECO:0000318"/>
    <property type="project" value="GO_Central"/>
</dbReference>
<evidence type="ECO:0000313" key="14">
    <source>
        <dbReference type="Proteomes" id="UP000006727"/>
    </source>
</evidence>
<evidence type="ECO:0000256" key="7">
    <source>
        <dbReference type="ARBA" id="ARBA00023235"/>
    </source>
</evidence>
<dbReference type="NCBIfam" id="TIGR01126">
    <property type="entry name" value="pdi_dom"/>
    <property type="match status" value="2"/>
</dbReference>
<dbReference type="KEGG" id="ppp:112281717"/>
<dbReference type="CDD" id="cd02998">
    <property type="entry name" value="PDI_a_ERp38"/>
    <property type="match status" value="2"/>
</dbReference>
<keyword evidence="8" id="KW-0676">Redox-active center</keyword>
<evidence type="ECO:0000259" key="11">
    <source>
        <dbReference type="PROSITE" id="PS51352"/>
    </source>
</evidence>
<dbReference type="Gene3D" id="3.40.30.10">
    <property type="entry name" value="Glutaredoxin"/>
    <property type="match status" value="2"/>
</dbReference>
<dbReference type="InterPro" id="IPR005788">
    <property type="entry name" value="PDI_thioredoxin-like_dom"/>
</dbReference>
<dbReference type="FunCoup" id="A0A2K1KP63">
    <property type="interactions" value="2301"/>
</dbReference>
<keyword evidence="5" id="KW-0677">Repeat</keyword>
<evidence type="ECO:0000256" key="8">
    <source>
        <dbReference type="ARBA" id="ARBA00023284"/>
    </source>
</evidence>
<feature type="chain" id="PRO_5043158357" description="protein disulfide-isomerase" evidence="10">
    <location>
        <begin position="27"/>
        <end position="367"/>
    </location>
</feature>
<evidence type="ECO:0000313" key="13">
    <source>
        <dbReference type="EnsemblPlants" id="Pp3c4_19910V3.1"/>
    </source>
</evidence>
<dbReference type="Proteomes" id="UP000006727">
    <property type="component" value="Chromosome 4"/>
</dbReference>
<feature type="domain" description="Thioredoxin" evidence="11">
    <location>
        <begin position="138"/>
        <end position="256"/>
    </location>
</feature>
<keyword evidence="4 10" id="KW-0732">Signal</keyword>
<dbReference type="Gene3D" id="1.20.1150.12">
    <property type="entry name" value="Endoplasmic reticulum resident protein 29, C-terminal domain"/>
    <property type="match status" value="1"/>
</dbReference>
<sequence length="367" mass="39651">MTTSRMLSALAALTVLLLCVSSFSQAADEHVTVLTESNFEQHVGGDKGALVEFYAPWCGHCKKLAPEYEKLGEALTGQKSVLIAKVDCDDHKSVCSKYGIQGFPTIKWFPKGSLEPKDYNGGRTTDALLEFVNNEAGTKGKVSTPPSEVVVLDPTNFDKIVMDTTKDVLVEFYAPWCGHCKSLAPVYEKVAAAFKLENDVVVANVNADAHRALGSRFGVSGYPTLKFFPKNNKDGEDYDGGRDVDAFVTFLNKKAGTARTSSGGLSNDAGILSAFDDILTEFFSAKPEERSGILSKGEETAVSLEGKAAGYAKVYLKALKSIIDKGEGYAKKEADRLTRILSGSVNPSKVDEFIVKKNILSTIAEKQ</sequence>
<dbReference type="Pfam" id="PF07749">
    <property type="entry name" value="ERp29"/>
    <property type="match status" value="1"/>
</dbReference>
<dbReference type="InterPro" id="IPR013766">
    <property type="entry name" value="Thioredoxin_domain"/>
</dbReference>
<dbReference type="AlphaFoldDB" id="A0A2K1KP63"/>
<dbReference type="InterPro" id="IPR036356">
    <property type="entry name" value="ERp29_C_sf"/>
</dbReference>
<dbReference type="GO" id="GO:0005783">
    <property type="term" value="C:endoplasmic reticulum"/>
    <property type="evidence" value="ECO:0000318"/>
    <property type="project" value="GO_Central"/>
</dbReference>
<dbReference type="PaxDb" id="3218-PP1S201_115V6.2"/>
<dbReference type="SUPFAM" id="SSF47933">
    <property type="entry name" value="ERP29 C domain-like"/>
    <property type="match status" value="1"/>
</dbReference>
<dbReference type="EMBL" id="ABEU02000004">
    <property type="protein sequence ID" value="PNR55570.1"/>
    <property type="molecule type" value="Genomic_DNA"/>
</dbReference>
<dbReference type="OMA" id="FINEHAG"/>
<dbReference type="PROSITE" id="PS00194">
    <property type="entry name" value="THIOREDOXIN_1"/>
    <property type="match status" value="2"/>
</dbReference>
<dbReference type="Gramene" id="Pp3c4_19910V3.4">
    <property type="protein sequence ID" value="Pp3c4_19910V3.4"/>
    <property type="gene ID" value="Pp3c4_19910"/>
</dbReference>
<dbReference type="SUPFAM" id="SSF52833">
    <property type="entry name" value="Thioredoxin-like"/>
    <property type="match status" value="2"/>
</dbReference>
<dbReference type="GeneID" id="112281717"/>
<dbReference type="RefSeq" id="XP_024374320.1">
    <property type="nucleotide sequence ID" value="XM_024518552.2"/>
</dbReference>
<reference evidence="13" key="3">
    <citation type="submission" date="2020-12" db="UniProtKB">
        <authorList>
            <consortium name="EnsemblPlants"/>
        </authorList>
    </citation>
    <scope>IDENTIFICATION</scope>
</reference>
<proteinExistence type="inferred from homology"/>
<evidence type="ECO:0000256" key="4">
    <source>
        <dbReference type="ARBA" id="ARBA00022729"/>
    </source>
</evidence>
<evidence type="ECO:0000256" key="3">
    <source>
        <dbReference type="ARBA" id="ARBA00012723"/>
    </source>
</evidence>
<feature type="signal peptide" evidence="10">
    <location>
        <begin position="1"/>
        <end position="26"/>
    </location>
</feature>
<keyword evidence="6" id="KW-1015">Disulfide bond</keyword>
<dbReference type="InterPro" id="IPR051063">
    <property type="entry name" value="PDI"/>
</dbReference>
<dbReference type="PROSITE" id="PS51352">
    <property type="entry name" value="THIOREDOXIN_2"/>
    <property type="match status" value="2"/>
</dbReference>
<dbReference type="STRING" id="3218.A0A2K1KP63"/>
<dbReference type="OrthoDB" id="10264505at2759"/>
<dbReference type="GO" id="GO:0006457">
    <property type="term" value="P:protein folding"/>
    <property type="evidence" value="ECO:0000318"/>
    <property type="project" value="GO_Central"/>
</dbReference>
<dbReference type="RefSeq" id="XP_024374319.1">
    <property type="nucleotide sequence ID" value="XM_024518551.2"/>
</dbReference>
<dbReference type="Pfam" id="PF00085">
    <property type="entry name" value="Thioredoxin"/>
    <property type="match status" value="2"/>
</dbReference>
<dbReference type="InterPro" id="IPR017937">
    <property type="entry name" value="Thioredoxin_CS"/>
</dbReference>
<comment type="catalytic activity">
    <reaction evidence="1">
        <text>Catalyzes the rearrangement of -S-S- bonds in proteins.</text>
        <dbReference type="EC" id="5.3.4.1"/>
    </reaction>
</comment>
<feature type="domain" description="Thioredoxin" evidence="11">
    <location>
        <begin position="12"/>
        <end position="137"/>
    </location>
</feature>
<dbReference type="Gramene" id="Pp3c4_19910V3.2">
    <property type="protein sequence ID" value="Pp3c4_19910V3.2"/>
    <property type="gene ID" value="Pp3c4_19910"/>
</dbReference>
<name>A0A2K1KP63_PHYPA</name>
<reference evidence="12 14" key="2">
    <citation type="journal article" date="2018" name="Plant J.">
        <title>The Physcomitrella patens chromosome-scale assembly reveals moss genome structure and evolution.</title>
        <authorList>
            <person name="Lang D."/>
            <person name="Ullrich K.K."/>
            <person name="Murat F."/>
            <person name="Fuchs J."/>
            <person name="Jenkins J."/>
            <person name="Haas F.B."/>
            <person name="Piednoel M."/>
            <person name="Gundlach H."/>
            <person name="Van Bel M."/>
            <person name="Meyberg R."/>
            <person name="Vives C."/>
            <person name="Morata J."/>
            <person name="Symeonidi A."/>
            <person name="Hiss M."/>
            <person name="Muchero W."/>
            <person name="Kamisugi Y."/>
            <person name="Saleh O."/>
            <person name="Blanc G."/>
            <person name="Decker E.L."/>
            <person name="van Gessel N."/>
            <person name="Grimwood J."/>
            <person name="Hayes R.D."/>
            <person name="Graham S.W."/>
            <person name="Gunter L.E."/>
            <person name="McDaniel S.F."/>
            <person name="Hoernstein S.N.W."/>
            <person name="Larsson A."/>
            <person name="Li F.W."/>
            <person name="Perroud P.F."/>
            <person name="Phillips J."/>
            <person name="Ranjan P."/>
            <person name="Rokshar D.S."/>
            <person name="Rothfels C.J."/>
            <person name="Schneider L."/>
            <person name="Shu S."/>
            <person name="Stevenson D.W."/>
            <person name="Thummler F."/>
            <person name="Tillich M."/>
            <person name="Villarreal Aguilar J.C."/>
            <person name="Widiez T."/>
            <person name="Wong G.K."/>
            <person name="Wymore A."/>
            <person name="Zhang Y."/>
            <person name="Zimmer A.D."/>
            <person name="Quatrano R.S."/>
            <person name="Mayer K.F.X."/>
            <person name="Goodstein D."/>
            <person name="Casacuberta J.M."/>
            <person name="Vandepoele K."/>
            <person name="Reski R."/>
            <person name="Cuming A.C."/>
            <person name="Tuskan G.A."/>
            <person name="Maumus F."/>
            <person name="Salse J."/>
            <person name="Schmutz J."/>
            <person name="Rensing S.A."/>
        </authorList>
    </citation>
    <scope>NUCLEOTIDE SEQUENCE [LARGE SCALE GENOMIC DNA]</scope>
    <source>
        <strain evidence="13 14">cv. Gransden 2004</strain>
    </source>
</reference>
<reference evidence="12 14" key="1">
    <citation type="journal article" date="2008" name="Science">
        <title>The Physcomitrella genome reveals evolutionary insights into the conquest of land by plants.</title>
        <authorList>
            <person name="Rensing S."/>
            <person name="Lang D."/>
            <person name="Zimmer A."/>
            <person name="Terry A."/>
            <person name="Salamov A."/>
            <person name="Shapiro H."/>
            <person name="Nishiyama T."/>
            <person name="Perroud P.-F."/>
            <person name="Lindquist E."/>
            <person name="Kamisugi Y."/>
            <person name="Tanahashi T."/>
            <person name="Sakakibara K."/>
            <person name="Fujita T."/>
            <person name="Oishi K."/>
            <person name="Shin-I T."/>
            <person name="Kuroki Y."/>
            <person name="Toyoda A."/>
            <person name="Suzuki Y."/>
            <person name="Hashimoto A."/>
            <person name="Yamaguchi K."/>
            <person name="Sugano A."/>
            <person name="Kohara Y."/>
            <person name="Fujiyama A."/>
            <person name="Anterola A."/>
            <person name="Aoki S."/>
            <person name="Ashton N."/>
            <person name="Barbazuk W.B."/>
            <person name="Barker E."/>
            <person name="Bennetzen J."/>
            <person name="Bezanilla M."/>
            <person name="Blankenship R."/>
            <person name="Cho S.H."/>
            <person name="Dutcher S."/>
            <person name="Estelle M."/>
            <person name="Fawcett J.A."/>
            <person name="Gundlach H."/>
            <person name="Hanada K."/>
            <person name="Heyl A."/>
            <person name="Hicks K.A."/>
            <person name="Hugh J."/>
            <person name="Lohr M."/>
            <person name="Mayer K."/>
            <person name="Melkozernov A."/>
            <person name="Murata T."/>
            <person name="Nelson D."/>
            <person name="Pils B."/>
            <person name="Prigge M."/>
            <person name="Reiss B."/>
            <person name="Renner T."/>
            <person name="Rombauts S."/>
            <person name="Rushton P."/>
            <person name="Sanderfoot A."/>
            <person name="Schween G."/>
            <person name="Shiu S.-H."/>
            <person name="Stueber K."/>
            <person name="Theodoulou F.L."/>
            <person name="Tu H."/>
            <person name="Van de Peer Y."/>
            <person name="Verrier P.J."/>
            <person name="Waters E."/>
            <person name="Wood A."/>
            <person name="Yang L."/>
            <person name="Cove D."/>
            <person name="Cuming A."/>
            <person name="Hasebe M."/>
            <person name="Lucas S."/>
            <person name="Mishler D.B."/>
            <person name="Reski R."/>
            <person name="Grigoriev I."/>
            <person name="Quatrano R.S."/>
            <person name="Boore J.L."/>
        </authorList>
    </citation>
    <scope>NUCLEOTIDE SEQUENCE [LARGE SCALE GENOMIC DNA]</scope>
    <source>
        <strain evidence="13 14">cv. Gransden 2004</strain>
    </source>
</reference>
<evidence type="ECO:0000256" key="5">
    <source>
        <dbReference type="ARBA" id="ARBA00022737"/>
    </source>
</evidence>